<keyword evidence="3" id="KW-1185">Reference proteome</keyword>
<feature type="compositionally biased region" description="Basic and acidic residues" evidence="1">
    <location>
        <begin position="48"/>
        <end position="67"/>
    </location>
</feature>
<name>A0ABQ9YBZ4_9EUKA</name>
<organism evidence="2 3">
    <name type="scientific">Blattamonas nauphoetae</name>
    <dbReference type="NCBI Taxonomy" id="2049346"/>
    <lineage>
        <taxon>Eukaryota</taxon>
        <taxon>Metamonada</taxon>
        <taxon>Preaxostyla</taxon>
        <taxon>Oxymonadida</taxon>
        <taxon>Blattamonas</taxon>
    </lineage>
</organism>
<accession>A0ABQ9YBZ4</accession>
<dbReference type="Proteomes" id="UP001281761">
    <property type="component" value="Unassembled WGS sequence"/>
</dbReference>
<reference evidence="2 3" key="1">
    <citation type="journal article" date="2022" name="bioRxiv">
        <title>Genomics of Preaxostyla Flagellates Illuminates Evolutionary Transitions and the Path Towards Mitochondrial Loss.</title>
        <authorList>
            <person name="Novak L.V.F."/>
            <person name="Treitli S.C."/>
            <person name="Pyrih J."/>
            <person name="Halakuc P."/>
            <person name="Pipaliya S.V."/>
            <person name="Vacek V."/>
            <person name="Brzon O."/>
            <person name="Soukal P."/>
            <person name="Eme L."/>
            <person name="Dacks J.B."/>
            <person name="Karnkowska A."/>
            <person name="Elias M."/>
            <person name="Hampl V."/>
        </authorList>
    </citation>
    <scope>NUCLEOTIDE SEQUENCE [LARGE SCALE GENOMIC DNA]</scope>
    <source>
        <strain evidence="2">NAU3</strain>
        <tissue evidence="2">Gut</tissue>
    </source>
</reference>
<feature type="region of interest" description="Disordered" evidence="1">
    <location>
        <begin position="29"/>
        <end position="85"/>
    </location>
</feature>
<feature type="region of interest" description="Disordered" evidence="1">
    <location>
        <begin position="106"/>
        <end position="178"/>
    </location>
</feature>
<feature type="compositionally biased region" description="Basic and acidic residues" evidence="1">
    <location>
        <begin position="76"/>
        <end position="85"/>
    </location>
</feature>
<dbReference type="EMBL" id="JARBJD010000017">
    <property type="protein sequence ID" value="KAK2961286.1"/>
    <property type="molecule type" value="Genomic_DNA"/>
</dbReference>
<evidence type="ECO:0000313" key="2">
    <source>
        <dbReference type="EMBL" id="KAK2961286.1"/>
    </source>
</evidence>
<proteinExistence type="predicted"/>
<comment type="caution">
    <text evidence="2">The sequence shown here is derived from an EMBL/GenBank/DDBJ whole genome shotgun (WGS) entry which is preliminary data.</text>
</comment>
<gene>
    <name evidence="2" type="ORF">BLNAU_3732</name>
</gene>
<protein>
    <submittedName>
        <fullName evidence="2">Uncharacterized protein</fullName>
    </submittedName>
</protein>
<evidence type="ECO:0000256" key="1">
    <source>
        <dbReference type="SAM" id="MobiDB-lite"/>
    </source>
</evidence>
<feature type="compositionally biased region" description="Polar residues" evidence="1">
    <location>
        <begin position="106"/>
        <end position="119"/>
    </location>
</feature>
<evidence type="ECO:0000313" key="3">
    <source>
        <dbReference type="Proteomes" id="UP001281761"/>
    </source>
</evidence>
<sequence>MSKPPTPSQSTTAKNISAWGQLLYQYEKQRTAAPPYQPPPSNLGKSMRTKERDFDPVLQRFRDESKDQSITQTEMMKTRGNVERSVKNTKPREFNIVTNTQVIQGATSELPSSDPASTHRTVRSNGPPPRKVNIISNRPLDREIPVSTTANSPSKGPLSLEDGEYFRPKKPIELPPSMTRDYNIITNCYTEGNDEKSKADEEFFLKQAANSLYKQHRFDPIKQCYVNEKLEEEEKERIAEADRKKRERHEQMIPQSVKNRTERTYNPETLVVLDEAGYQKQEEEMARKREQRLARSGYSFEKTQRDNGQATADLTASRKLARQSYRRYEVEQTRGFNIVSNVPTSGFNSSPAHPPLTQVPRNAFQTELSMLGAH</sequence>